<dbReference type="NCBIfam" id="TIGR02284">
    <property type="entry name" value="PA2169 family four-helix-bundle protein"/>
    <property type="match status" value="1"/>
</dbReference>
<dbReference type="OrthoDB" id="282393at2"/>
<dbReference type="Proteomes" id="UP000253209">
    <property type="component" value="Unassembled WGS sequence"/>
</dbReference>
<dbReference type="RefSeq" id="WP_114005522.1">
    <property type="nucleotide sequence ID" value="NZ_QGDC01000006.1"/>
</dbReference>
<proteinExistence type="predicted"/>
<dbReference type="PIRSF" id="PIRSF029477">
    <property type="entry name" value="UCP029477"/>
    <property type="match status" value="1"/>
</dbReference>
<accession>A0A367GM55</accession>
<name>A0A367GM55_9SPHI</name>
<dbReference type="EMBL" id="QGDC01000006">
    <property type="protein sequence ID" value="RCH54539.1"/>
    <property type="molecule type" value="Genomic_DNA"/>
</dbReference>
<organism evidence="2 3">
    <name type="scientific">Mucilaginibacter hurinus</name>
    <dbReference type="NCBI Taxonomy" id="2201324"/>
    <lineage>
        <taxon>Bacteria</taxon>
        <taxon>Pseudomonadati</taxon>
        <taxon>Bacteroidota</taxon>
        <taxon>Sphingobacteriia</taxon>
        <taxon>Sphingobacteriales</taxon>
        <taxon>Sphingobacteriaceae</taxon>
        <taxon>Mucilaginibacter</taxon>
    </lineage>
</organism>
<dbReference type="InterPro" id="IPR011971">
    <property type="entry name" value="CHP02284"/>
</dbReference>
<reference evidence="2 3" key="1">
    <citation type="submission" date="2018-05" db="EMBL/GenBank/DDBJ databases">
        <title>Mucilaginibacter hurinus sp. nov., isolated from briquette warehouse soil.</title>
        <authorList>
            <person name="Choi L."/>
        </authorList>
    </citation>
    <scope>NUCLEOTIDE SEQUENCE [LARGE SCALE GENOMIC DNA]</scope>
    <source>
        <strain evidence="2 3">ZR32</strain>
    </source>
</reference>
<feature type="domain" description="DUF2383" evidence="1">
    <location>
        <begin position="8"/>
        <end position="118"/>
    </location>
</feature>
<evidence type="ECO:0000259" key="1">
    <source>
        <dbReference type="Pfam" id="PF09537"/>
    </source>
</evidence>
<dbReference type="AlphaFoldDB" id="A0A367GM55"/>
<dbReference type="Pfam" id="PF09537">
    <property type="entry name" value="DUF2383"/>
    <property type="match status" value="1"/>
</dbReference>
<protein>
    <submittedName>
        <fullName evidence="2">Aldehyde dehydrogenase</fullName>
    </submittedName>
</protein>
<gene>
    <name evidence="2" type="ORF">DJ568_12010</name>
</gene>
<dbReference type="InterPro" id="IPR016920">
    <property type="entry name" value="UCP029477"/>
</dbReference>
<evidence type="ECO:0000313" key="3">
    <source>
        <dbReference type="Proteomes" id="UP000253209"/>
    </source>
</evidence>
<evidence type="ECO:0000313" key="2">
    <source>
        <dbReference type="EMBL" id="RCH54539.1"/>
    </source>
</evidence>
<comment type="caution">
    <text evidence="2">The sequence shown here is derived from an EMBL/GenBank/DDBJ whole genome shotgun (WGS) entry which is preliminary data.</text>
</comment>
<sequence>METIEKSVEVLRDLIEINTDRVSGFSRALKDLAPEDNDLRNLFTMFAQDSRDNIQELGGIISQLGENPETGSSALGTIHRTWLDIRATISGQDRKSILDECERGEDAIKKAYQDALKEENLSIDIVSVLTQQQQKINEGHDRVKALRDAAV</sequence>
<dbReference type="InterPro" id="IPR012347">
    <property type="entry name" value="Ferritin-like"/>
</dbReference>
<keyword evidence="3" id="KW-1185">Reference proteome</keyword>
<dbReference type="Gene3D" id="1.20.1260.10">
    <property type="match status" value="1"/>
</dbReference>
<dbReference type="InterPro" id="IPR019052">
    <property type="entry name" value="DUF2383"/>
</dbReference>